<organism evidence="1 2">
    <name type="scientific">Anisodus tanguticus</name>
    <dbReference type="NCBI Taxonomy" id="243964"/>
    <lineage>
        <taxon>Eukaryota</taxon>
        <taxon>Viridiplantae</taxon>
        <taxon>Streptophyta</taxon>
        <taxon>Embryophyta</taxon>
        <taxon>Tracheophyta</taxon>
        <taxon>Spermatophyta</taxon>
        <taxon>Magnoliopsida</taxon>
        <taxon>eudicotyledons</taxon>
        <taxon>Gunneridae</taxon>
        <taxon>Pentapetalae</taxon>
        <taxon>asterids</taxon>
        <taxon>lamiids</taxon>
        <taxon>Solanales</taxon>
        <taxon>Solanaceae</taxon>
        <taxon>Solanoideae</taxon>
        <taxon>Hyoscyameae</taxon>
        <taxon>Anisodus</taxon>
    </lineage>
</organism>
<dbReference type="EMBL" id="JAVYJV010000021">
    <property type="protein sequence ID" value="KAK4342526.1"/>
    <property type="molecule type" value="Genomic_DNA"/>
</dbReference>
<evidence type="ECO:0000313" key="1">
    <source>
        <dbReference type="EMBL" id="KAK4342526.1"/>
    </source>
</evidence>
<dbReference type="Proteomes" id="UP001291623">
    <property type="component" value="Unassembled WGS sequence"/>
</dbReference>
<reference evidence="1" key="1">
    <citation type="submission" date="2023-12" db="EMBL/GenBank/DDBJ databases">
        <title>Genome assembly of Anisodus tanguticus.</title>
        <authorList>
            <person name="Wang Y.-J."/>
        </authorList>
    </citation>
    <scope>NUCLEOTIDE SEQUENCE</scope>
    <source>
        <strain evidence="1">KB-2021</strain>
        <tissue evidence="1">Leaf</tissue>
    </source>
</reference>
<proteinExistence type="predicted"/>
<evidence type="ECO:0000313" key="2">
    <source>
        <dbReference type="Proteomes" id="UP001291623"/>
    </source>
</evidence>
<comment type="caution">
    <text evidence="1">The sequence shown here is derived from an EMBL/GenBank/DDBJ whole genome shotgun (WGS) entry which is preliminary data.</text>
</comment>
<protein>
    <submittedName>
        <fullName evidence="1">Uncharacterized protein</fullName>
    </submittedName>
</protein>
<name>A0AAE1R087_9SOLA</name>
<accession>A0AAE1R087</accession>
<keyword evidence="2" id="KW-1185">Reference proteome</keyword>
<dbReference type="AlphaFoldDB" id="A0AAE1R087"/>
<gene>
    <name evidence="1" type="ORF">RND71_038342</name>
</gene>
<sequence>MVASPYLQPMVVGETNANANTNPTSRTYASAISRTNNLVRNLSNQSFFLYGEPTVVLDFKDLVSYIMEDNLQFASIAKFSHGRPELLELQKILLQQLGFKGECNIMLLESRHVLM</sequence>